<gene>
    <name evidence="1" type="ORF">PHLCEN_2v13633</name>
</gene>
<accession>A0A2R6NEL8</accession>
<dbReference type="Proteomes" id="UP000186601">
    <property type="component" value="Unassembled WGS sequence"/>
</dbReference>
<organism evidence="1 2">
    <name type="scientific">Hermanssonia centrifuga</name>
    <dbReference type="NCBI Taxonomy" id="98765"/>
    <lineage>
        <taxon>Eukaryota</taxon>
        <taxon>Fungi</taxon>
        <taxon>Dikarya</taxon>
        <taxon>Basidiomycota</taxon>
        <taxon>Agaricomycotina</taxon>
        <taxon>Agaricomycetes</taxon>
        <taxon>Polyporales</taxon>
        <taxon>Meruliaceae</taxon>
        <taxon>Hermanssonia</taxon>
    </lineage>
</organism>
<dbReference type="AlphaFoldDB" id="A0A2R6NEL8"/>
<proteinExistence type="predicted"/>
<sequence length="160" mass="18485">MDRDEERTTWLEETRQGLDSLMQVATSARDELAEIKETVNERCRREDVKNTSRDGRCREIQEQLAKIIAERQHGGAGLDQTSPSDDGATYYRSLQQLRLGQRENRAVLEAFMQGKYISLHPRLIIEQKEILRLTKGTPEFNAIQQQNHDQIMAAVRGMRT</sequence>
<keyword evidence="2" id="KW-1185">Reference proteome</keyword>
<reference evidence="1 2" key="1">
    <citation type="submission" date="2018-02" db="EMBL/GenBank/DDBJ databases">
        <title>Genome sequence of the basidiomycete white-rot fungus Phlebia centrifuga.</title>
        <authorList>
            <person name="Granchi Z."/>
            <person name="Peng M."/>
            <person name="de Vries R.P."/>
            <person name="Hilden K."/>
            <person name="Makela M.R."/>
            <person name="Grigoriev I."/>
            <person name="Riley R."/>
        </authorList>
    </citation>
    <scope>NUCLEOTIDE SEQUENCE [LARGE SCALE GENOMIC DNA]</scope>
    <source>
        <strain evidence="1 2">FBCC195</strain>
    </source>
</reference>
<name>A0A2R6NEL8_9APHY</name>
<protein>
    <submittedName>
        <fullName evidence="1">Uncharacterized protein</fullName>
    </submittedName>
</protein>
<evidence type="ECO:0000313" key="1">
    <source>
        <dbReference type="EMBL" id="PSR70482.1"/>
    </source>
</evidence>
<comment type="caution">
    <text evidence="1">The sequence shown here is derived from an EMBL/GenBank/DDBJ whole genome shotgun (WGS) entry which is preliminary data.</text>
</comment>
<evidence type="ECO:0000313" key="2">
    <source>
        <dbReference type="Proteomes" id="UP000186601"/>
    </source>
</evidence>
<dbReference type="EMBL" id="MLYV02001350">
    <property type="protein sequence ID" value="PSR70482.1"/>
    <property type="molecule type" value="Genomic_DNA"/>
</dbReference>